<keyword evidence="9 12" id="KW-0675">Receptor</keyword>
<comment type="similarity">
    <text evidence="2 11">Belongs to the G-protein coupled receptor T2R family.</text>
</comment>
<feature type="transmembrane region" description="Helical" evidence="13">
    <location>
        <begin position="198"/>
        <end position="224"/>
    </location>
</feature>
<evidence type="ECO:0000313" key="15">
    <source>
        <dbReference type="Ensembl" id="ENSCCRP00015122619.1"/>
    </source>
</evidence>
<evidence type="ECO:0000256" key="1">
    <source>
        <dbReference type="ARBA" id="ARBA00004141"/>
    </source>
</evidence>
<feature type="transmembrane region" description="Helical" evidence="13">
    <location>
        <begin position="37"/>
        <end position="56"/>
    </location>
</feature>
<protein>
    <recommendedName>
        <fullName evidence="12">Taste receptor type 2</fullName>
    </recommendedName>
</protein>
<feature type="transmembrane region" description="Helical" evidence="13">
    <location>
        <begin position="245"/>
        <end position="265"/>
    </location>
</feature>
<evidence type="ECO:0000313" key="14">
    <source>
        <dbReference type="EMBL" id="BBE15829.1"/>
    </source>
</evidence>
<proteinExistence type="evidence at transcript level"/>
<reference evidence="15" key="2">
    <citation type="submission" date="2025-05" db="UniProtKB">
        <authorList>
            <consortium name="Ensembl"/>
        </authorList>
    </citation>
    <scope>IDENTIFICATION</scope>
</reference>
<dbReference type="Ensembl" id="ENSCCRT00015126506.1">
    <property type="protein sequence ID" value="ENSCCRP00015122619.1"/>
    <property type="gene ID" value="ENSCCRG00015048155.1"/>
</dbReference>
<keyword evidence="4 12" id="KW-0716">Sensory transduction</keyword>
<dbReference type="PANTHER" id="PTHR11394">
    <property type="entry name" value="TASTE RECEPTOR TYPE 2"/>
    <property type="match status" value="1"/>
</dbReference>
<dbReference type="GO" id="GO:0033038">
    <property type="term" value="F:bitter taste receptor activity"/>
    <property type="evidence" value="ECO:0007669"/>
    <property type="project" value="InterPro"/>
</dbReference>
<evidence type="ECO:0000256" key="2">
    <source>
        <dbReference type="ARBA" id="ARBA00007376"/>
    </source>
</evidence>
<evidence type="ECO:0000256" key="9">
    <source>
        <dbReference type="ARBA" id="ARBA00023170"/>
    </source>
</evidence>
<dbReference type="GO" id="GO:0016020">
    <property type="term" value="C:membrane"/>
    <property type="evidence" value="ECO:0007669"/>
    <property type="project" value="UniProtKB-SubCell"/>
</dbReference>
<evidence type="ECO:0000256" key="6">
    <source>
        <dbReference type="ARBA" id="ARBA00022989"/>
    </source>
</evidence>
<keyword evidence="8 12" id="KW-0472">Membrane</keyword>
<evidence type="ECO:0000256" key="12">
    <source>
        <dbReference type="RuleBase" id="RU004424"/>
    </source>
</evidence>
<dbReference type="InterPro" id="IPR007960">
    <property type="entry name" value="TAS2R"/>
</dbReference>
<feature type="transmembrane region" description="Helical" evidence="13">
    <location>
        <begin position="285"/>
        <end position="303"/>
    </location>
</feature>
<dbReference type="AlphaFoldDB" id="A0A2Z6FB59"/>
<evidence type="ECO:0000256" key="8">
    <source>
        <dbReference type="ARBA" id="ARBA00023136"/>
    </source>
</evidence>
<evidence type="ECO:0000256" key="3">
    <source>
        <dbReference type="ARBA" id="ARBA00022480"/>
    </source>
</evidence>
<organism evidence="14">
    <name type="scientific">Cyprinus carpio</name>
    <name type="common">Common carp</name>
    <dbReference type="NCBI Taxonomy" id="7962"/>
    <lineage>
        <taxon>Eukaryota</taxon>
        <taxon>Metazoa</taxon>
        <taxon>Chordata</taxon>
        <taxon>Craniata</taxon>
        <taxon>Vertebrata</taxon>
        <taxon>Euteleostomi</taxon>
        <taxon>Actinopterygii</taxon>
        <taxon>Neopterygii</taxon>
        <taxon>Teleostei</taxon>
        <taxon>Ostariophysi</taxon>
        <taxon>Cypriniformes</taxon>
        <taxon>Cyprinidae</taxon>
        <taxon>Cyprininae</taxon>
        <taxon>Cyprinus</taxon>
    </lineage>
</organism>
<dbReference type="GO" id="GO:0004930">
    <property type="term" value="F:G protein-coupled receptor activity"/>
    <property type="evidence" value="ECO:0007669"/>
    <property type="project" value="UniProtKB-KW"/>
</dbReference>
<keyword evidence="7 12" id="KW-0297">G-protein coupled receptor</keyword>
<evidence type="ECO:0000256" key="11">
    <source>
        <dbReference type="RuleBase" id="RU004423"/>
    </source>
</evidence>
<keyword evidence="10 12" id="KW-0807">Transducer</keyword>
<keyword evidence="6 13" id="KW-1133">Transmembrane helix</keyword>
<dbReference type="Pfam" id="PF05296">
    <property type="entry name" value="TAS2R"/>
    <property type="match status" value="1"/>
</dbReference>
<evidence type="ECO:0000256" key="10">
    <source>
        <dbReference type="ARBA" id="ARBA00023224"/>
    </source>
</evidence>
<keyword evidence="3 12" id="KW-0919">Taste</keyword>
<dbReference type="Proteomes" id="UP000694700">
    <property type="component" value="Unplaced"/>
</dbReference>
<gene>
    <name evidence="14" type="primary">t2r201</name>
</gene>
<keyword evidence="5 12" id="KW-0812">Transmembrane</keyword>
<evidence type="ECO:0000256" key="13">
    <source>
        <dbReference type="SAM" id="Phobius"/>
    </source>
</evidence>
<reference evidence="14" key="1">
    <citation type="submission" date="2018-05" db="EMBL/GenBank/DDBJ databases">
        <title>Genome wide identification of taste receptor genes in common carp and phylogenetic analysis in teleost.</title>
        <authorList>
            <person name="Kong S."/>
            <person name="Dong C.J."/>
            <person name="Chen L."/>
        </authorList>
    </citation>
    <scope>NUCLEOTIDE SEQUENCE</scope>
</reference>
<feature type="transmembrane region" description="Helical" evidence="13">
    <location>
        <begin position="99"/>
        <end position="122"/>
    </location>
</feature>
<accession>A0A2Z6FB59</accession>
<evidence type="ECO:0000256" key="7">
    <source>
        <dbReference type="ARBA" id="ARBA00023040"/>
    </source>
</evidence>
<name>A0A2Z6FB59_CYPCA</name>
<evidence type="ECO:0000256" key="5">
    <source>
        <dbReference type="ARBA" id="ARBA00022692"/>
    </source>
</evidence>
<comment type="subcellular location">
    <subcellularLocation>
        <location evidence="1 12">Membrane</location>
        <topology evidence="1 12">Multi-pass membrane protein</topology>
    </subcellularLocation>
</comment>
<feature type="transmembrane region" description="Helical" evidence="13">
    <location>
        <begin position="143"/>
        <end position="166"/>
    </location>
</feature>
<dbReference type="EMBL" id="LC382479">
    <property type="protein sequence ID" value="BBE15829.1"/>
    <property type="molecule type" value="mRNA"/>
</dbReference>
<evidence type="ECO:0000256" key="4">
    <source>
        <dbReference type="ARBA" id="ARBA00022606"/>
    </source>
</evidence>
<sequence length="327" mass="37619">MLASSSATVVYLWKHIKRMEENGSSFSALRKKQQMKVTILGIIQGVLFFFASGWLMTEELFTYFTGFMDQHGHLICTVMALYSLGTTILLGVDPWMYNLLVAGLLFAMWTGFTASLALNVCYYFQIVPVRRPFLIWMKKHIRLFVYLALFVDRLFFLTEFLVRVIWEVSAMNLNSTIHVNITSETTDLEIYILAHVDFWIRCCYFLLCLGIMLASSSATVVYLWKHIKRMEENGSSFSALRKKQQMKVTILGIIQGVLFFLGSGWLMTEDLLSYFAVVFDRRGHLIRTVMALYSLGATILLGVGQSKFRLMAKNIGRKLQTWKFPLS</sequence>